<dbReference type="Proteomes" id="UP000790787">
    <property type="component" value="Chromosome 23"/>
</dbReference>
<accession>A0AC58TXA5</accession>
<evidence type="ECO:0000313" key="2">
    <source>
        <dbReference type="RefSeq" id="XP_075101857.1"/>
    </source>
</evidence>
<dbReference type="RefSeq" id="XP_075101857.1">
    <property type="nucleotide sequence ID" value="XM_075245756.1"/>
</dbReference>
<sequence length="235" mass="27032">MYTLRTVVHLLNRVSSKAVLKTPFDLWTGRKPSLRHLNVWGCPTEIRIYNPHEKKLNSRTISSFFIGYPEISKRYRFNCPNHGTRIIKTGNARFIENGEVSGSEEPCNMKIKEVRVQVPLSCTSSKLVALEVVVQHNNQQEQQINDPTTNNEVAVNEPTLDEPQEVELIRSQRQKRSAISDDYLVYLHESETDFGIDNDPISFSQAIESNNSDKWLDAMKDELKSMEQNKVRDLV</sequence>
<name>A0AC58TXA5_TOBAC</name>
<gene>
    <name evidence="2" type="primary">LOC142177284</name>
</gene>
<organism evidence="1 2">
    <name type="scientific">Nicotiana tabacum</name>
    <name type="common">Common tobacco</name>
    <dbReference type="NCBI Taxonomy" id="4097"/>
    <lineage>
        <taxon>Eukaryota</taxon>
        <taxon>Viridiplantae</taxon>
        <taxon>Streptophyta</taxon>
        <taxon>Embryophyta</taxon>
        <taxon>Tracheophyta</taxon>
        <taxon>Spermatophyta</taxon>
        <taxon>Magnoliopsida</taxon>
        <taxon>eudicotyledons</taxon>
        <taxon>Gunneridae</taxon>
        <taxon>Pentapetalae</taxon>
        <taxon>asterids</taxon>
        <taxon>lamiids</taxon>
        <taxon>Solanales</taxon>
        <taxon>Solanaceae</taxon>
        <taxon>Nicotianoideae</taxon>
        <taxon>Nicotianeae</taxon>
        <taxon>Nicotiana</taxon>
    </lineage>
</organism>
<proteinExistence type="predicted"/>
<reference evidence="1" key="1">
    <citation type="journal article" date="2014" name="Nat. Commun.">
        <title>The tobacco genome sequence and its comparison with those of tomato and potato.</title>
        <authorList>
            <person name="Sierro N."/>
            <person name="Battey J.N."/>
            <person name="Ouadi S."/>
            <person name="Bakaher N."/>
            <person name="Bovet L."/>
            <person name="Willig A."/>
            <person name="Goepfert S."/>
            <person name="Peitsch M.C."/>
            <person name="Ivanov N.V."/>
        </authorList>
    </citation>
    <scope>NUCLEOTIDE SEQUENCE [LARGE SCALE GENOMIC DNA]</scope>
</reference>
<evidence type="ECO:0000313" key="1">
    <source>
        <dbReference type="Proteomes" id="UP000790787"/>
    </source>
</evidence>
<protein>
    <submittedName>
        <fullName evidence="2">Uncharacterized protein LOC142177284</fullName>
    </submittedName>
</protein>
<keyword evidence="1" id="KW-1185">Reference proteome</keyword>
<reference evidence="2" key="2">
    <citation type="submission" date="2025-08" db="UniProtKB">
        <authorList>
            <consortium name="RefSeq"/>
        </authorList>
    </citation>
    <scope>IDENTIFICATION</scope>
    <source>
        <tissue evidence="2">Leaf</tissue>
    </source>
</reference>